<dbReference type="Pfam" id="PF10986">
    <property type="entry name" value="ZrgA"/>
    <property type="match status" value="1"/>
</dbReference>
<organism evidence="2 3">
    <name type="scientific">marine gamma proteobacterium HTCC2143</name>
    <dbReference type="NCBI Taxonomy" id="247633"/>
    <lineage>
        <taxon>Bacteria</taxon>
        <taxon>Pseudomonadati</taxon>
        <taxon>Pseudomonadota</taxon>
        <taxon>Gammaproteobacteria</taxon>
        <taxon>Cellvibrionales</taxon>
        <taxon>Spongiibacteraceae</taxon>
        <taxon>BD1-7 clade</taxon>
    </lineage>
</organism>
<protein>
    <recommendedName>
        <fullName evidence="4">DUF2796 domain-containing protein</fullName>
    </recommendedName>
</protein>
<feature type="signal peptide" evidence="1">
    <location>
        <begin position="1"/>
        <end position="19"/>
    </location>
</feature>
<sequence>MLKPYCLIVALLVSSMLIAAPQLHSNNSDKQSEPAQQSHLHGTAQLTLALEGNALEISFESPAANIVGFEHKATDEKQIKVVKQAKQKLQAADLFSFSGSDCSLKKTEIDMSSVIEEGHQHNDREGHSEISANYRYECSTGEKLETVSVNLMSRFPAVKTLEVRWLTYRQQGATKLKAQSNLIRIR</sequence>
<keyword evidence="1" id="KW-0732">Signal</keyword>
<dbReference type="EMBL" id="AAVT01000010">
    <property type="protein sequence ID" value="EAW30171.1"/>
    <property type="molecule type" value="Genomic_DNA"/>
</dbReference>
<dbReference type="AlphaFoldDB" id="A0YGE5"/>
<evidence type="ECO:0000313" key="2">
    <source>
        <dbReference type="EMBL" id="EAW30171.1"/>
    </source>
</evidence>
<dbReference type="Proteomes" id="UP000004931">
    <property type="component" value="Unassembled WGS sequence"/>
</dbReference>
<proteinExistence type="predicted"/>
<dbReference type="STRING" id="247633.GP2143_11377"/>
<evidence type="ECO:0008006" key="4">
    <source>
        <dbReference type="Google" id="ProtNLM"/>
    </source>
</evidence>
<evidence type="ECO:0000256" key="1">
    <source>
        <dbReference type="SAM" id="SignalP"/>
    </source>
</evidence>
<gene>
    <name evidence="2" type="ORF">GP2143_11377</name>
</gene>
<dbReference type="InterPro" id="IPR021253">
    <property type="entry name" value="ZrgA-like"/>
</dbReference>
<comment type="caution">
    <text evidence="2">The sequence shown here is derived from an EMBL/GenBank/DDBJ whole genome shotgun (WGS) entry which is preliminary data.</text>
</comment>
<evidence type="ECO:0000313" key="3">
    <source>
        <dbReference type="Proteomes" id="UP000004931"/>
    </source>
</evidence>
<accession>A0YGE5</accession>
<dbReference type="eggNOG" id="COG0803">
    <property type="taxonomic scope" value="Bacteria"/>
</dbReference>
<reference evidence="2 3" key="1">
    <citation type="journal article" date="2010" name="J. Bacteriol.">
        <title>Genome sequence of the oligotrophic marine Gammaproteobacterium HTCC2143, isolated from the Oregon Coast.</title>
        <authorList>
            <person name="Oh H.M."/>
            <person name="Kang I."/>
            <person name="Ferriera S."/>
            <person name="Giovannoni S.J."/>
            <person name="Cho J.C."/>
        </authorList>
    </citation>
    <scope>NUCLEOTIDE SEQUENCE [LARGE SCALE GENOMIC DNA]</scope>
    <source>
        <strain evidence="2 3">HTCC2143</strain>
    </source>
</reference>
<name>A0YGE5_9GAMM</name>
<keyword evidence="3" id="KW-1185">Reference proteome</keyword>
<feature type="chain" id="PRO_5002631447" description="DUF2796 domain-containing protein" evidence="1">
    <location>
        <begin position="20"/>
        <end position="186"/>
    </location>
</feature>
<dbReference type="OrthoDB" id="7346546at2"/>